<dbReference type="Gene3D" id="3.40.50.300">
    <property type="entry name" value="P-loop containing nucleotide triphosphate hydrolases"/>
    <property type="match status" value="2"/>
</dbReference>
<protein>
    <submittedName>
        <fullName evidence="5">ABC-type uncharacterized transport system, ATPase component</fullName>
    </submittedName>
</protein>
<feature type="domain" description="ABC transporter" evidence="4">
    <location>
        <begin position="2"/>
        <end position="220"/>
    </location>
</feature>
<dbReference type="PANTHER" id="PTHR43790">
    <property type="entry name" value="CARBOHYDRATE TRANSPORT ATP-BINDING PROTEIN MG119-RELATED"/>
    <property type="match status" value="1"/>
</dbReference>
<gene>
    <name evidence="5" type="ORF">SAMN04487977_103209</name>
</gene>
<dbReference type="InterPro" id="IPR003593">
    <property type="entry name" value="AAA+_ATPase"/>
</dbReference>
<dbReference type="Proteomes" id="UP000182360">
    <property type="component" value="Unassembled WGS sequence"/>
</dbReference>
<dbReference type="OrthoDB" id="304830at2"/>
<reference evidence="5 6" key="1">
    <citation type="submission" date="2016-10" db="EMBL/GenBank/DDBJ databases">
        <authorList>
            <person name="de Groot N.N."/>
        </authorList>
    </citation>
    <scope>NUCLEOTIDE SEQUENCE [LARGE SCALE GENOMIC DNA]</scope>
    <source>
        <strain evidence="5 6">B25</strain>
    </source>
</reference>
<dbReference type="InterPro" id="IPR027417">
    <property type="entry name" value="P-loop_NTPase"/>
</dbReference>
<organism evidence="5 6">
    <name type="scientific">Treponema bryantii</name>
    <dbReference type="NCBI Taxonomy" id="163"/>
    <lineage>
        <taxon>Bacteria</taxon>
        <taxon>Pseudomonadati</taxon>
        <taxon>Spirochaetota</taxon>
        <taxon>Spirochaetia</taxon>
        <taxon>Spirochaetales</taxon>
        <taxon>Treponemataceae</taxon>
        <taxon>Treponema</taxon>
    </lineage>
</organism>
<dbReference type="PROSITE" id="PS50893">
    <property type="entry name" value="ABC_TRANSPORTER_2"/>
    <property type="match status" value="1"/>
</dbReference>
<evidence type="ECO:0000256" key="1">
    <source>
        <dbReference type="ARBA" id="ARBA00009404"/>
    </source>
</evidence>
<evidence type="ECO:0000259" key="4">
    <source>
        <dbReference type="PROSITE" id="PS50893"/>
    </source>
</evidence>
<sequence>MLSLKDICVKYSYKTVLTGVSLNFEKGKIYSLLGENGAGKSTLARVLCGDILPTGGSIYLNEKKLNIRKPKDAIRNGIVCVHQRPLLAPSISIRDNLRIGISHKMTKLIPEFTKKWILGRELSETVKNISEQEVFNTSLAGALLKSPFVLILDEPPFLDTQKIRELANSGLIIIIITHSFKEAIEKSDEVILLKDGNVLEKTSAKSITEAYIKEKLFGLTKTITTPDFIEEKDISEEEVMELRRKSFGSGPKMTKKSIGYIPSDRTFRASNPNLTIFQLCTAYHTKGKQKELEEYSKKLLTKADVNIRLNEKALCLSGGMLQRLILERELAENPEELYLFDPTHGLDAEATERLYSRLEGLAKKGVKIIIGKVE</sequence>
<evidence type="ECO:0000256" key="2">
    <source>
        <dbReference type="ARBA" id="ARBA00022741"/>
    </source>
</evidence>
<comment type="similarity">
    <text evidence="1">Belongs to the ABC transporter superfamily. AI-2 autoinducer porter (TC 3.A.1.2.8) family.</text>
</comment>
<keyword evidence="3" id="KW-0067">ATP-binding</keyword>
<proteinExistence type="inferred from homology"/>
<dbReference type="GO" id="GO:0016887">
    <property type="term" value="F:ATP hydrolysis activity"/>
    <property type="evidence" value="ECO:0007669"/>
    <property type="project" value="InterPro"/>
</dbReference>
<dbReference type="STRING" id="163.SAMN04487775_105152"/>
<evidence type="ECO:0000256" key="3">
    <source>
        <dbReference type="ARBA" id="ARBA00022840"/>
    </source>
</evidence>
<name>A0A1H9ELW6_9SPIR</name>
<evidence type="ECO:0000313" key="5">
    <source>
        <dbReference type="EMBL" id="SEQ26635.1"/>
    </source>
</evidence>
<dbReference type="InterPro" id="IPR050107">
    <property type="entry name" value="ABC_carbohydrate_import_ATPase"/>
</dbReference>
<dbReference type="Pfam" id="PF00005">
    <property type="entry name" value="ABC_tran"/>
    <property type="match status" value="1"/>
</dbReference>
<dbReference type="PANTHER" id="PTHR43790:SF2">
    <property type="entry name" value="AUTOINDUCER 2 IMPORT ATP-BINDING PROTEIN LSRA"/>
    <property type="match status" value="1"/>
</dbReference>
<evidence type="ECO:0000313" key="6">
    <source>
        <dbReference type="Proteomes" id="UP000182360"/>
    </source>
</evidence>
<keyword evidence="2" id="KW-0547">Nucleotide-binding</keyword>
<keyword evidence="6" id="KW-1185">Reference proteome</keyword>
<dbReference type="RefSeq" id="WP_074642373.1">
    <property type="nucleotide sequence ID" value="NZ_FOFU01000003.1"/>
</dbReference>
<dbReference type="SMART" id="SM00382">
    <property type="entry name" value="AAA"/>
    <property type="match status" value="1"/>
</dbReference>
<dbReference type="InterPro" id="IPR003439">
    <property type="entry name" value="ABC_transporter-like_ATP-bd"/>
</dbReference>
<dbReference type="SUPFAM" id="SSF52540">
    <property type="entry name" value="P-loop containing nucleoside triphosphate hydrolases"/>
    <property type="match status" value="2"/>
</dbReference>
<dbReference type="AlphaFoldDB" id="A0A1H9ELW6"/>
<accession>A0A1H9ELW6</accession>
<dbReference type="GO" id="GO:0005524">
    <property type="term" value="F:ATP binding"/>
    <property type="evidence" value="ECO:0007669"/>
    <property type="project" value="UniProtKB-KW"/>
</dbReference>
<dbReference type="EMBL" id="FOFU01000003">
    <property type="protein sequence ID" value="SEQ26635.1"/>
    <property type="molecule type" value="Genomic_DNA"/>
</dbReference>